<dbReference type="STRING" id="1220188.A0A4S3JPD9"/>
<proteinExistence type="predicted"/>
<comment type="caution">
    <text evidence="1">The sequence shown here is derived from an EMBL/GenBank/DDBJ whole genome shotgun (WGS) entry which is preliminary data.</text>
</comment>
<keyword evidence="2" id="KW-1185">Reference proteome</keyword>
<dbReference type="Proteomes" id="UP000308092">
    <property type="component" value="Unassembled WGS sequence"/>
</dbReference>
<evidence type="ECO:0000313" key="1">
    <source>
        <dbReference type="EMBL" id="THC97543.1"/>
    </source>
</evidence>
<dbReference type="AlphaFoldDB" id="A0A4S3JPD9"/>
<protein>
    <submittedName>
        <fullName evidence="1">Uncharacterized protein</fullName>
    </submittedName>
</protein>
<dbReference type="VEuPathDB" id="FungiDB:EYZ11_002966"/>
<evidence type="ECO:0000313" key="2">
    <source>
        <dbReference type="Proteomes" id="UP000308092"/>
    </source>
</evidence>
<name>A0A4S3JPD9_9EURO</name>
<gene>
    <name evidence="1" type="ORF">EYZ11_002966</name>
</gene>
<sequence length="137" mass="14996">MQSPGTEIIDTSSTSYLPYQIDVRPSQEFSFANAMSKLVALEIASKHEQDIRFLVPHAGLVDPDQLDVECLDFTLQEGRLLHMAGSIETQNSVTVGCAGAIITHLQRRRATMSTSANSTSEYFPINSIDMLSLSGTM</sequence>
<organism evidence="1 2">
    <name type="scientific">Aspergillus tanneri</name>
    <dbReference type="NCBI Taxonomy" id="1220188"/>
    <lineage>
        <taxon>Eukaryota</taxon>
        <taxon>Fungi</taxon>
        <taxon>Dikarya</taxon>
        <taxon>Ascomycota</taxon>
        <taxon>Pezizomycotina</taxon>
        <taxon>Eurotiomycetes</taxon>
        <taxon>Eurotiomycetidae</taxon>
        <taxon>Eurotiales</taxon>
        <taxon>Aspergillaceae</taxon>
        <taxon>Aspergillus</taxon>
        <taxon>Aspergillus subgen. Circumdati</taxon>
    </lineage>
</organism>
<reference evidence="1 2" key="1">
    <citation type="submission" date="2019-03" db="EMBL/GenBank/DDBJ databases">
        <title>The genome sequence of a newly discovered highly antifungal drug resistant Aspergillus species, Aspergillus tanneri NIH 1004.</title>
        <authorList>
            <person name="Mounaud S."/>
            <person name="Singh I."/>
            <person name="Joardar V."/>
            <person name="Pakala S."/>
            <person name="Pakala S."/>
            <person name="Venepally P."/>
            <person name="Hoover J."/>
            <person name="Nierman W."/>
            <person name="Chung J."/>
            <person name="Losada L."/>
        </authorList>
    </citation>
    <scope>NUCLEOTIDE SEQUENCE [LARGE SCALE GENOMIC DNA]</scope>
    <source>
        <strain evidence="1 2">NIH1004</strain>
    </source>
</reference>
<accession>A0A4S3JPD9</accession>
<dbReference type="EMBL" id="SOSA01000071">
    <property type="protein sequence ID" value="THC97543.1"/>
    <property type="molecule type" value="Genomic_DNA"/>
</dbReference>